<comment type="function">
    <text evidence="1">Probable aspartic protease that is responsible for the proteolytic cleavage of the RNA polymerase sigma E factor (SigE/spoIIGB) to yield the active peptide in the mother cell during sporulation. Responds to a signal from the forespore that is triggered by the extracellular signal protein SpoIIR.</text>
</comment>
<keyword evidence="1" id="KW-0645">Protease</keyword>
<comment type="caution">
    <text evidence="3">The sequence shown here is derived from an EMBL/GenBank/DDBJ whole genome shotgun (WGS) entry which is preliminary data.</text>
</comment>
<feature type="transmembrane region" description="Helical" evidence="2">
    <location>
        <begin position="62"/>
        <end position="81"/>
    </location>
</feature>
<keyword evidence="2" id="KW-1133">Transmembrane helix</keyword>
<keyword evidence="1" id="KW-0064">Aspartyl protease</keyword>
<reference evidence="3 4" key="1">
    <citation type="submission" date="2024-09" db="EMBL/GenBank/DDBJ databases">
        <authorList>
            <person name="Sun Q."/>
            <person name="Mori K."/>
        </authorList>
    </citation>
    <scope>NUCLEOTIDE SEQUENCE [LARGE SCALE GENOMIC DNA]</scope>
    <source>
        <strain evidence="3 4">JCM 11201</strain>
    </source>
</reference>
<feature type="transmembrane region" description="Helical" evidence="2">
    <location>
        <begin position="88"/>
        <end position="109"/>
    </location>
</feature>
<keyword evidence="1" id="KW-0378">Hydrolase</keyword>
<dbReference type="RefSeq" id="WP_379952155.1">
    <property type="nucleotide sequence ID" value="NZ_JBHMAF010000196.1"/>
</dbReference>
<organism evidence="3 4">
    <name type="scientific">Ectobacillus funiculus</name>
    <dbReference type="NCBI Taxonomy" id="137993"/>
    <lineage>
        <taxon>Bacteria</taxon>
        <taxon>Bacillati</taxon>
        <taxon>Bacillota</taxon>
        <taxon>Bacilli</taxon>
        <taxon>Bacillales</taxon>
        <taxon>Bacillaceae</taxon>
        <taxon>Ectobacillus</taxon>
    </lineage>
</organism>
<keyword evidence="4" id="KW-1185">Reference proteome</keyword>
<sequence length="305" mass="34423">MVVYADAIWLLNLCIDCLLLMLTAVVLKKRVKKRRLLLGACIASTIVIFAFTPYAATMTQPLMKLLYSVLIVYATFGFTKIRTFVQTLLMFYFVTFMVGGGLIGVHFFMQSNQLMGGVISARSLSFGDPISWTLVVFGFPLMYYFSKKRISEIEVTEIRYDQIVKVEIAINGAALQLSGLIDSGNQLYDPLTKTPVMILEAACATELFPDWLLQQAQLKQALPEWNEKEPEWATRLRIVPYRVVGQNHGFLLAVKPDEVRIYKGNELLRVTRILIGLSDTKLSSDHEYSCILHPKMFVSADIVSA</sequence>
<proteinExistence type="inferred from homology"/>
<protein>
    <recommendedName>
        <fullName evidence="1">Sporulation sigma-E factor-processing peptidase</fullName>
        <ecNumber evidence="1">3.4.23.-</ecNumber>
    </recommendedName>
    <alternativeName>
        <fullName evidence="1">Membrane-associated aspartic protease</fullName>
    </alternativeName>
    <alternativeName>
        <fullName evidence="1">Stage II sporulation protein GA</fullName>
    </alternativeName>
</protein>
<evidence type="ECO:0000313" key="4">
    <source>
        <dbReference type="Proteomes" id="UP001589609"/>
    </source>
</evidence>
<keyword evidence="1 2" id="KW-0472">Membrane</keyword>
<dbReference type="EMBL" id="JBHMAF010000196">
    <property type="protein sequence ID" value="MFB9762192.1"/>
    <property type="molecule type" value="Genomic_DNA"/>
</dbReference>
<dbReference type="Pfam" id="PF03419">
    <property type="entry name" value="Peptidase_U4"/>
    <property type="match status" value="1"/>
</dbReference>
<keyword evidence="1" id="KW-0749">Sporulation</keyword>
<name>A0ABV5WNI3_9BACI</name>
<feature type="transmembrane region" description="Helical" evidence="2">
    <location>
        <begin position="6"/>
        <end position="27"/>
    </location>
</feature>
<dbReference type="EC" id="3.4.23.-" evidence="1"/>
<gene>
    <name evidence="3" type="primary">spoIIGA</name>
    <name evidence="3" type="ORF">ACFFMS_28620</name>
</gene>
<evidence type="ECO:0000256" key="1">
    <source>
        <dbReference type="PIRNR" id="PIRNR018571"/>
    </source>
</evidence>
<feature type="transmembrane region" description="Helical" evidence="2">
    <location>
        <begin position="129"/>
        <end position="146"/>
    </location>
</feature>
<evidence type="ECO:0000313" key="3">
    <source>
        <dbReference type="EMBL" id="MFB9762192.1"/>
    </source>
</evidence>
<dbReference type="InterPro" id="IPR005081">
    <property type="entry name" value="SpoIIGA"/>
</dbReference>
<comment type="subunit">
    <text evidence="1">Self-associates. Interacts with SigE. Interacts with SpoIIR.</text>
</comment>
<keyword evidence="1" id="KW-1003">Cell membrane</keyword>
<comment type="similarity">
    <text evidence="1">Belongs to the peptidase U4 family.</text>
</comment>
<dbReference type="Proteomes" id="UP001589609">
    <property type="component" value="Unassembled WGS sequence"/>
</dbReference>
<feature type="transmembrane region" description="Helical" evidence="2">
    <location>
        <begin position="36"/>
        <end position="56"/>
    </location>
</feature>
<evidence type="ECO:0000256" key="2">
    <source>
        <dbReference type="SAM" id="Phobius"/>
    </source>
</evidence>
<accession>A0ABV5WNI3</accession>
<dbReference type="PIRSF" id="PIRSF018571">
    <property type="entry name" value="SpoIIGA"/>
    <property type="match status" value="1"/>
</dbReference>
<comment type="subcellular location">
    <subcellularLocation>
        <location evidence="1">Cell membrane</location>
    </subcellularLocation>
</comment>
<keyword evidence="2" id="KW-0812">Transmembrane</keyword>
<dbReference type="NCBIfam" id="TIGR02854">
    <property type="entry name" value="spore_II_GA"/>
    <property type="match status" value="1"/>
</dbReference>